<organism evidence="1">
    <name type="scientific">Amphimedon queenslandica</name>
    <name type="common">Sponge</name>
    <dbReference type="NCBI Taxonomy" id="400682"/>
    <lineage>
        <taxon>Eukaryota</taxon>
        <taxon>Metazoa</taxon>
        <taxon>Porifera</taxon>
        <taxon>Demospongiae</taxon>
        <taxon>Heteroscleromorpha</taxon>
        <taxon>Haplosclerida</taxon>
        <taxon>Niphatidae</taxon>
        <taxon>Amphimedon</taxon>
    </lineage>
</organism>
<proteinExistence type="predicted"/>
<evidence type="ECO:0000313" key="1">
    <source>
        <dbReference type="EnsemblMetazoa" id="Aqu2.1.24483_001"/>
    </source>
</evidence>
<accession>A0A1X7U9Z9</accession>
<dbReference type="EnsemblMetazoa" id="Aqu2.1.24483_001">
    <property type="protein sequence ID" value="Aqu2.1.24483_001"/>
    <property type="gene ID" value="Aqu2.1.24483"/>
</dbReference>
<sequence length="143" mass="15092">MADEGFILNSCYLSQSQDGLIDSGIEIIDIVGAIGGCDLRFSTTSDGATASTCMAAAEPVNSVTEKDYDKIGSKEQATVTVIYTVKIISPNATNGVQLCGQTTKGCILKFQDIKVASATDFSKYIKDDFGFGFIQPGHGSEGR</sequence>
<name>A0A1X7U9Z9_AMPQE</name>
<reference evidence="1" key="1">
    <citation type="submission" date="2017-05" db="UniProtKB">
        <authorList>
            <consortium name="EnsemblMetazoa"/>
        </authorList>
    </citation>
    <scope>IDENTIFICATION</scope>
</reference>
<dbReference type="InParanoid" id="A0A1X7U9Z9"/>
<dbReference type="AlphaFoldDB" id="A0A1X7U9Z9"/>
<protein>
    <submittedName>
        <fullName evidence="1">Uncharacterized protein</fullName>
    </submittedName>
</protein>